<evidence type="ECO:0000313" key="1">
    <source>
        <dbReference type="EMBL" id="MFI7587333.1"/>
    </source>
</evidence>
<dbReference type="EMBL" id="JBITLV010000003">
    <property type="protein sequence ID" value="MFI7587333.1"/>
    <property type="molecule type" value="Genomic_DNA"/>
</dbReference>
<accession>A0ABW8AMY7</accession>
<organism evidence="1 2">
    <name type="scientific">Spongisporangium articulatum</name>
    <dbReference type="NCBI Taxonomy" id="3362603"/>
    <lineage>
        <taxon>Bacteria</taxon>
        <taxon>Bacillati</taxon>
        <taxon>Actinomycetota</taxon>
        <taxon>Actinomycetes</taxon>
        <taxon>Kineosporiales</taxon>
        <taxon>Kineosporiaceae</taxon>
        <taxon>Spongisporangium</taxon>
    </lineage>
</organism>
<gene>
    <name evidence="1" type="ORF">ACIB24_09695</name>
</gene>
<protein>
    <submittedName>
        <fullName evidence="1">Uncharacterized protein</fullName>
    </submittedName>
</protein>
<comment type="caution">
    <text evidence="1">The sequence shown here is derived from an EMBL/GenBank/DDBJ whole genome shotgun (WGS) entry which is preliminary data.</text>
</comment>
<dbReference type="Proteomes" id="UP001612915">
    <property type="component" value="Unassembled WGS sequence"/>
</dbReference>
<reference evidence="1 2" key="1">
    <citation type="submission" date="2024-10" db="EMBL/GenBank/DDBJ databases">
        <title>The Natural Products Discovery Center: Release of the First 8490 Sequenced Strains for Exploring Actinobacteria Biosynthetic Diversity.</title>
        <authorList>
            <person name="Kalkreuter E."/>
            <person name="Kautsar S.A."/>
            <person name="Yang D."/>
            <person name="Bader C.D."/>
            <person name="Teijaro C.N."/>
            <person name="Fluegel L."/>
            <person name="Davis C.M."/>
            <person name="Simpson J.R."/>
            <person name="Lauterbach L."/>
            <person name="Steele A.D."/>
            <person name="Gui C."/>
            <person name="Meng S."/>
            <person name="Li G."/>
            <person name="Viehrig K."/>
            <person name="Ye F."/>
            <person name="Su P."/>
            <person name="Kiefer A.F."/>
            <person name="Nichols A."/>
            <person name="Cepeda A.J."/>
            <person name="Yan W."/>
            <person name="Fan B."/>
            <person name="Jiang Y."/>
            <person name="Adhikari A."/>
            <person name="Zheng C.-J."/>
            <person name="Schuster L."/>
            <person name="Cowan T.M."/>
            <person name="Smanski M.J."/>
            <person name="Chevrette M.G."/>
            <person name="De Carvalho L.P.S."/>
            <person name="Shen B."/>
        </authorList>
    </citation>
    <scope>NUCLEOTIDE SEQUENCE [LARGE SCALE GENOMIC DNA]</scope>
    <source>
        <strain evidence="1 2">NPDC049639</strain>
    </source>
</reference>
<dbReference type="RefSeq" id="WP_398278832.1">
    <property type="nucleotide sequence ID" value="NZ_JBITLV010000003.1"/>
</dbReference>
<sequence length="140" mass="15266">MSVLTRLLERRRPTVVAAPDAAPFVHVQADGRVDLATVVEAAAVRCALSRLCAYCAQPQGFPLVFVGPVAELDGGRCRRPGMHDACARLAVERYRAAGLLHLPWALQASGSFTVERPQTRGPGEQIRFRPGPLLWTERVP</sequence>
<evidence type="ECO:0000313" key="2">
    <source>
        <dbReference type="Proteomes" id="UP001612915"/>
    </source>
</evidence>
<proteinExistence type="predicted"/>
<name>A0ABW8AMY7_9ACTN</name>
<keyword evidence="2" id="KW-1185">Reference proteome</keyword>